<proteinExistence type="predicted"/>
<protein>
    <submittedName>
        <fullName evidence="2">Uncharacterized protein</fullName>
    </submittedName>
</protein>
<evidence type="ECO:0000256" key="1">
    <source>
        <dbReference type="SAM" id="Phobius"/>
    </source>
</evidence>
<keyword evidence="3" id="KW-1185">Reference proteome</keyword>
<evidence type="ECO:0000313" key="2">
    <source>
        <dbReference type="EMBL" id="KAF5205434.1"/>
    </source>
</evidence>
<accession>A0A7J6X6W7</accession>
<dbReference type="Proteomes" id="UP000554482">
    <property type="component" value="Unassembled WGS sequence"/>
</dbReference>
<reference evidence="2 3" key="1">
    <citation type="submission" date="2020-06" db="EMBL/GenBank/DDBJ databases">
        <title>Transcriptomic and genomic resources for Thalictrum thalictroides and T. hernandezii: Facilitating candidate gene discovery in an emerging model plant lineage.</title>
        <authorList>
            <person name="Arias T."/>
            <person name="Riano-Pachon D.M."/>
            <person name="Di Stilio V.S."/>
        </authorList>
    </citation>
    <scope>NUCLEOTIDE SEQUENCE [LARGE SCALE GENOMIC DNA]</scope>
    <source>
        <strain evidence="3">cv. WT478/WT964</strain>
        <tissue evidence="2">Leaves</tissue>
    </source>
</reference>
<gene>
    <name evidence="2" type="ORF">FRX31_004981</name>
</gene>
<dbReference type="AlphaFoldDB" id="A0A7J6X6W7"/>
<comment type="caution">
    <text evidence="2">The sequence shown here is derived from an EMBL/GenBank/DDBJ whole genome shotgun (WGS) entry which is preliminary data.</text>
</comment>
<evidence type="ECO:0000313" key="3">
    <source>
        <dbReference type="Proteomes" id="UP000554482"/>
    </source>
</evidence>
<keyword evidence="1" id="KW-1133">Transmembrane helix</keyword>
<feature type="transmembrane region" description="Helical" evidence="1">
    <location>
        <begin position="56"/>
        <end position="75"/>
    </location>
</feature>
<keyword evidence="1" id="KW-0812">Transmembrane</keyword>
<dbReference type="EMBL" id="JABWDY010004075">
    <property type="protein sequence ID" value="KAF5205434.1"/>
    <property type="molecule type" value="Genomic_DNA"/>
</dbReference>
<organism evidence="2 3">
    <name type="scientific">Thalictrum thalictroides</name>
    <name type="common">Rue-anemone</name>
    <name type="synonym">Anemone thalictroides</name>
    <dbReference type="NCBI Taxonomy" id="46969"/>
    <lineage>
        <taxon>Eukaryota</taxon>
        <taxon>Viridiplantae</taxon>
        <taxon>Streptophyta</taxon>
        <taxon>Embryophyta</taxon>
        <taxon>Tracheophyta</taxon>
        <taxon>Spermatophyta</taxon>
        <taxon>Magnoliopsida</taxon>
        <taxon>Ranunculales</taxon>
        <taxon>Ranunculaceae</taxon>
        <taxon>Thalictroideae</taxon>
        <taxon>Thalictrum</taxon>
    </lineage>
</organism>
<keyword evidence="1" id="KW-0472">Membrane</keyword>
<sequence length="78" mass="9005">MQCLRVYHNFLSCNERVKKIWWFTPSSCFSATPAPGLPIRDHNYGEVVGLLSSANILSFRTTSIIFLLILNFYYLSEL</sequence>
<name>A0A7J6X6W7_THATH</name>